<organism evidence="1 2">
    <name type="scientific">Smallanthus sonchifolius</name>
    <dbReference type="NCBI Taxonomy" id="185202"/>
    <lineage>
        <taxon>Eukaryota</taxon>
        <taxon>Viridiplantae</taxon>
        <taxon>Streptophyta</taxon>
        <taxon>Embryophyta</taxon>
        <taxon>Tracheophyta</taxon>
        <taxon>Spermatophyta</taxon>
        <taxon>Magnoliopsida</taxon>
        <taxon>eudicotyledons</taxon>
        <taxon>Gunneridae</taxon>
        <taxon>Pentapetalae</taxon>
        <taxon>asterids</taxon>
        <taxon>campanulids</taxon>
        <taxon>Asterales</taxon>
        <taxon>Asteraceae</taxon>
        <taxon>Asteroideae</taxon>
        <taxon>Heliantheae alliance</taxon>
        <taxon>Millerieae</taxon>
        <taxon>Smallanthus</taxon>
    </lineage>
</organism>
<comment type="caution">
    <text evidence="1">The sequence shown here is derived from an EMBL/GenBank/DDBJ whole genome shotgun (WGS) entry which is preliminary data.</text>
</comment>
<protein>
    <submittedName>
        <fullName evidence="1">Uncharacterized protein</fullName>
    </submittedName>
</protein>
<evidence type="ECO:0000313" key="1">
    <source>
        <dbReference type="EMBL" id="KAI3827623.1"/>
    </source>
</evidence>
<name>A0ACB9K5V5_9ASTR</name>
<gene>
    <name evidence="1" type="ORF">L1987_01703</name>
</gene>
<keyword evidence="2" id="KW-1185">Reference proteome</keyword>
<reference evidence="2" key="1">
    <citation type="journal article" date="2022" name="Mol. Ecol. Resour.">
        <title>The genomes of chicory, endive, great burdock and yacon provide insights into Asteraceae palaeo-polyploidization history and plant inulin production.</title>
        <authorList>
            <person name="Fan W."/>
            <person name="Wang S."/>
            <person name="Wang H."/>
            <person name="Wang A."/>
            <person name="Jiang F."/>
            <person name="Liu H."/>
            <person name="Zhao H."/>
            <person name="Xu D."/>
            <person name="Zhang Y."/>
        </authorList>
    </citation>
    <scope>NUCLEOTIDE SEQUENCE [LARGE SCALE GENOMIC DNA]</scope>
    <source>
        <strain evidence="2">cv. Yunnan</strain>
    </source>
</reference>
<dbReference type="Proteomes" id="UP001056120">
    <property type="component" value="Linkage Group LG01"/>
</dbReference>
<proteinExistence type="predicted"/>
<reference evidence="1 2" key="2">
    <citation type="journal article" date="2022" name="Mol. Ecol. Resour.">
        <title>The genomes of chicory, endive, great burdock and yacon provide insights into Asteraceae paleo-polyploidization history and plant inulin production.</title>
        <authorList>
            <person name="Fan W."/>
            <person name="Wang S."/>
            <person name="Wang H."/>
            <person name="Wang A."/>
            <person name="Jiang F."/>
            <person name="Liu H."/>
            <person name="Zhao H."/>
            <person name="Xu D."/>
            <person name="Zhang Y."/>
        </authorList>
    </citation>
    <scope>NUCLEOTIDE SEQUENCE [LARGE SCALE GENOMIC DNA]</scope>
    <source>
        <strain evidence="2">cv. Yunnan</strain>
        <tissue evidence="1">Leaves</tissue>
    </source>
</reference>
<dbReference type="EMBL" id="CM042018">
    <property type="protein sequence ID" value="KAI3827623.1"/>
    <property type="molecule type" value="Genomic_DNA"/>
</dbReference>
<sequence>MFIRILLVNMCVDKLDFDNVWYMICTSNWIAWSQFQSISVIEDGNGKSWYSLRWQVFWLPVGSIRPVPRAILGIGRLGPSGWESLTWMDGAGRKQAVSDPERIYCRSLGSNNIPETTKKCKGWYAFLGSDCMVSFALEILVGPALWPMEI</sequence>
<accession>A0ACB9K5V5</accession>
<evidence type="ECO:0000313" key="2">
    <source>
        <dbReference type="Proteomes" id="UP001056120"/>
    </source>
</evidence>